<comment type="caution">
    <text evidence="10">The sequence shown here is derived from an EMBL/GenBank/DDBJ whole genome shotgun (WGS) entry which is preliminary data.</text>
</comment>
<name>A0A2V3UIL1_9HYPH</name>
<protein>
    <recommendedName>
        <fullName evidence="8">3-oxosteroid 1-dehydrogenase</fullName>
        <ecNumber evidence="7">1.3.99.4</ecNumber>
    </recommendedName>
</protein>
<evidence type="ECO:0000256" key="5">
    <source>
        <dbReference type="ARBA" id="ARBA00051951"/>
    </source>
</evidence>
<dbReference type="EMBL" id="QJJK01000001">
    <property type="protein sequence ID" value="PXW65151.1"/>
    <property type="molecule type" value="Genomic_DNA"/>
</dbReference>
<dbReference type="InterPro" id="IPR027477">
    <property type="entry name" value="Succ_DH/fumarate_Rdtase_cat_sf"/>
</dbReference>
<dbReference type="EC" id="1.3.99.4" evidence="7"/>
<dbReference type="Gene3D" id="3.90.700.10">
    <property type="entry name" value="Succinate dehydrogenase/fumarate reductase flavoprotein, catalytic domain"/>
    <property type="match status" value="1"/>
</dbReference>
<organism evidence="10 11">
    <name type="scientific">Chelatococcus asaccharovorans</name>
    <dbReference type="NCBI Taxonomy" id="28210"/>
    <lineage>
        <taxon>Bacteria</taxon>
        <taxon>Pseudomonadati</taxon>
        <taxon>Pseudomonadota</taxon>
        <taxon>Alphaproteobacteria</taxon>
        <taxon>Hyphomicrobiales</taxon>
        <taxon>Chelatococcaceae</taxon>
        <taxon>Chelatococcus</taxon>
    </lineage>
</organism>
<evidence type="ECO:0000256" key="3">
    <source>
        <dbReference type="ARBA" id="ARBA00022827"/>
    </source>
</evidence>
<keyword evidence="2" id="KW-0285">Flavoprotein</keyword>
<dbReference type="SUPFAM" id="SSF51905">
    <property type="entry name" value="FAD/NAD(P)-binding domain"/>
    <property type="match status" value="1"/>
</dbReference>
<gene>
    <name evidence="10" type="ORF">C7450_101914</name>
</gene>
<dbReference type="AlphaFoldDB" id="A0A2V3UIL1"/>
<dbReference type="InterPro" id="IPR003953">
    <property type="entry name" value="FAD-dep_OxRdtase_2_FAD-bd"/>
</dbReference>
<comment type="catalytic activity">
    <reaction evidence="5">
        <text>a 3-oxosteroid + A = a 3-oxo-Delta(1)-steroid + AH2</text>
        <dbReference type="Rhea" id="RHEA:13329"/>
        <dbReference type="ChEBI" id="CHEBI:13193"/>
        <dbReference type="ChEBI" id="CHEBI:17499"/>
        <dbReference type="ChEBI" id="CHEBI:20156"/>
        <dbReference type="ChEBI" id="CHEBI:47788"/>
        <dbReference type="EC" id="1.3.99.4"/>
    </reaction>
</comment>
<evidence type="ECO:0000256" key="6">
    <source>
        <dbReference type="ARBA" id="ARBA00061147"/>
    </source>
</evidence>
<evidence type="ECO:0000313" key="10">
    <source>
        <dbReference type="EMBL" id="PXW65151.1"/>
    </source>
</evidence>
<proteinExistence type="inferred from homology"/>
<dbReference type="RefSeq" id="WP_210206357.1">
    <property type="nucleotide sequence ID" value="NZ_JAHBRY010000001.1"/>
</dbReference>
<keyword evidence="4" id="KW-0560">Oxidoreductase</keyword>
<evidence type="ECO:0000256" key="1">
    <source>
        <dbReference type="ARBA" id="ARBA00001974"/>
    </source>
</evidence>
<dbReference type="SUPFAM" id="SSF56425">
    <property type="entry name" value="Succinate dehydrogenase/fumarate reductase flavoprotein, catalytic domain"/>
    <property type="match status" value="1"/>
</dbReference>
<keyword evidence="3" id="KW-0274">FAD</keyword>
<accession>A0A2V3UIL1</accession>
<dbReference type="Proteomes" id="UP000248021">
    <property type="component" value="Unassembled WGS sequence"/>
</dbReference>
<dbReference type="InterPro" id="IPR050315">
    <property type="entry name" value="FAD-oxidoreductase_2"/>
</dbReference>
<sequence>MNAMPPQLNERSADVVVVGTGAAGLAAALTANGSGFDVLMLESSDLLSGSTALAGGGIWVPANRFMLADGDKDSAEDALRYLDDVVGDQGPATSNARKRAFVENVTKAMAFLESTGIRLRRTPGYPDYHPDRPGASVAGRGIESAVFDMNQLGDWSTRFLRRPFPRTMPMGTRDVARLVLAKRTLSGLLTYARVFVHFLWGKATGRRLAAGGGALAGQMLNQVRLRNIPLLLQTRVTELVKDGERVVGVRAEGPDGPLTISARRAVVLAAGGFARNAEMRGTYQPSPVTGAWTSASKSDLGDGIRLGQSAGAALSLMDEAWWGPASVMPNGVAIFHVSERSKPGSLIVDATARRYMNEAISYVDAGHEMIERNKNGQSIPSWLIFDQNYRSRYPFGLLFPGVTPKELVDKGYFRRADSIAALAAMIGLDAPTLTQTVERFNGFARRGVDEDFGRGSNPYDRYFGDPTVKPNACLAPLVKAPFCAVALYPGDLGTKGGLVTDEHARVLREDGSVIEGLYAAGNTTASVMGRRYPGPGVTLGPAITFGYLGMRHLASVAKARA</sequence>
<dbReference type="GO" id="GO:0008202">
    <property type="term" value="P:steroid metabolic process"/>
    <property type="evidence" value="ECO:0007669"/>
    <property type="project" value="UniProtKB-ARBA"/>
</dbReference>
<dbReference type="Gene3D" id="3.50.50.60">
    <property type="entry name" value="FAD/NAD(P)-binding domain"/>
    <property type="match status" value="2"/>
</dbReference>
<dbReference type="FunFam" id="3.50.50.60:FF:000208">
    <property type="entry name" value="3-ketosteroid dehydrogenase"/>
    <property type="match status" value="1"/>
</dbReference>
<comment type="cofactor">
    <cofactor evidence="1">
        <name>FAD</name>
        <dbReference type="ChEBI" id="CHEBI:57692"/>
    </cofactor>
</comment>
<dbReference type="GO" id="GO:0047571">
    <property type="term" value="F:3-oxosteroid 1-dehydrogenase activity"/>
    <property type="evidence" value="ECO:0007669"/>
    <property type="project" value="UniProtKB-EC"/>
</dbReference>
<dbReference type="Pfam" id="PF00890">
    <property type="entry name" value="FAD_binding_2"/>
    <property type="match status" value="1"/>
</dbReference>
<dbReference type="PANTHER" id="PTHR43400">
    <property type="entry name" value="FUMARATE REDUCTASE"/>
    <property type="match status" value="1"/>
</dbReference>
<reference evidence="10 11" key="1">
    <citation type="submission" date="2018-05" db="EMBL/GenBank/DDBJ databases">
        <title>Genomic Encyclopedia of Type Strains, Phase IV (KMG-IV): sequencing the most valuable type-strain genomes for metagenomic binning, comparative biology and taxonomic classification.</title>
        <authorList>
            <person name="Goeker M."/>
        </authorList>
    </citation>
    <scope>NUCLEOTIDE SEQUENCE [LARGE SCALE GENOMIC DNA]</scope>
    <source>
        <strain evidence="10 11">DSM 6462</strain>
    </source>
</reference>
<keyword evidence="11" id="KW-1185">Reference proteome</keyword>
<evidence type="ECO:0000313" key="11">
    <source>
        <dbReference type="Proteomes" id="UP000248021"/>
    </source>
</evidence>
<feature type="domain" description="FAD-dependent oxidoreductase 2 FAD-binding" evidence="9">
    <location>
        <begin position="14"/>
        <end position="539"/>
    </location>
</feature>
<evidence type="ECO:0000256" key="8">
    <source>
        <dbReference type="ARBA" id="ARBA00069709"/>
    </source>
</evidence>
<evidence type="ECO:0000256" key="4">
    <source>
        <dbReference type="ARBA" id="ARBA00023002"/>
    </source>
</evidence>
<evidence type="ECO:0000259" key="9">
    <source>
        <dbReference type="Pfam" id="PF00890"/>
    </source>
</evidence>
<evidence type="ECO:0000256" key="7">
    <source>
        <dbReference type="ARBA" id="ARBA00066536"/>
    </source>
</evidence>
<evidence type="ECO:0000256" key="2">
    <source>
        <dbReference type="ARBA" id="ARBA00022630"/>
    </source>
</evidence>
<dbReference type="InterPro" id="IPR036188">
    <property type="entry name" value="FAD/NAD-bd_sf"/>
</dbReference>
<comment type="similarity">
    <text evidence="6">Belongs to the FAD-dependent oxidoreductase 2 family. 3-oxosteroid dehydrogenase subfamily.</text>
</comment>
<dbReference type="PANTHER" id="PTHR43400:SF10">
    <property type="entry name" value="3-OXOSTEROID 1-DEHYDROGENASE"/>
    <property type="match status" value="1"/>
</dbReference>